<evidence type="ECO:0000313" key="1">
    <source>
        <dbReference type="EMBL" id="ETK90756.1"/>
    </source>
</evidence>
<dbReference type="Proteomes" id="UP000054423">
    <property type="component" value="Unassembled WGS sequence"/>
</dbReference>
<gene>
    <name evidence="4" type="ORF">L914_05473</name>
    <name evidence="1" type="ORF">L915_05524</name>
    <name evidence="2" type="ORF">L916_05464</name>
    <name evidence="3" type="ORF">L917_05349</name>
</gene>
<dbReference type="EMBL" id="KI672000">
    <property type="protein sequence ID" value="ETL44169.1"/>
    <property type="molecule type" value="Genomic_DNA"/>
</dbReference>
<dbReference type="EMBL" id="KI691981">
    <property type="protein sequence ID" value="ETM50492.1"/>
    <property type="molecule type" value="Genomic_DNA"/>
</dbReference>
<protein>
    <submittedName>
        <fullName evidence="4">Uncharacterized protein</fullName>
    </submittedName>
</protein>
<dbReference type="Proteomes" id="UP000053864">
    <property type="component" value="Unassembled WGS sequence"/>
</dbReference>
<evidence type="ECO:0000313" key="3">
    <source>
        <dbReference type="EMBL" id="ETL97342.1"/>
    </source>
</evidence>
<reference evidence="3" key="1">
    <citation type="submission" date="2013-11" db="EMBL/GenBank/DDBJ databases">
        <title>The Genome Sequence of Phytophthora parasitica CHvinca01.</title>
        <authorList>
            <consortium name="The Broad Institute Genomics Platform"/>
            <person name="Russ C."/>
            <person name="Tyler B."/>
            <person name="Panabieres F."/>
            <person name="Shan W."/>
            <person name="Tripathy S."/>
            <person name="Grunwald N."/>
            <person name="Machado M."/>
            <person name="Johnson C.S."/>
            <person name="Arredondo F."/>
            <person name="Hong C."/>
            <person name="Coffey M."/>
            <person name="Young S.K."/>
            <person name="Zeng Q."/>
            <person name="Gargeya S."/>
            <person name="Fitzgerald M."/>
            <person name="Abouelleil A."/>
            <person name="Alvarado L."/>
            <person name="Chapman S.B."/>
            <person name="Gainer-Dewar J."/>
            <person name="Goldberg J."/>
            <person name="Griggs A."/>
            <person name="Gujja S."/>
            <person name="Hansen M."/>
            <person name="Howarth C."/>
            <person name="Imamovic A."/>
            <person name="Ireland A."/>
            <person name="Larimer J."/>
            <person name="McCowan C."/>
            <person name="Murphy C."/>
            <person name="Pearson M."/>
            <person name="Poon T.W."/>
            <person name="Priest M."/>
            <person name="Roberts A."/>
            <person name="Saif S."/>
            <person name="Shea T."/>
            <person name="Sykes S."/>
            <person name="Wortman J."/>
            <person name="Nusbaum C."/>
            <person name="Birren B."/>
        </authorList>
    </citation>
    <scope>NUCLEOTIDE SEQUENCE [LARGE SCALE GENOMIC DNA]</scope>
    <source>
        <strain evidence="3">CHvinca01</strain>
    </source>
</reference>
<dbReference type="EMBL" id="KI685442">
    <property type="protein sequence ID" value="ETK90756.1"/>
    <property type="molecule type" value="Genomic_DNA"/>
</dbReference>
<reference evidence="1" key="2">
    <citation type="submission" date="2013-11" db="EMBL/GenBank/DDBJ databases">
        <title>The Genome Sequence of Phytophthora parasitica CJ02B3.</title>
        <authorList>
            <consortium name="The Broad Institute Genomics Platform"/>
            <person name="Russ C."/>
            <person name="Tyler B."/>
            <person name="Panabieres F."/>
            <person name="Shan W."/>
            <person name="Tripathy S."/>
            <person name="Grunwald N."/>
            <person name="Machado M."/>
            <person name="Johnson C.S."/>
            <person name="Arredondo F."/>
            <person name="Hong C."/>
            <person name="Coffey M."/>
            <person name="Young S.K."/>
            <person name="Zeng Q."/>
            <person name="Gargeya S."/>
            <person name="Fitzgerald M."/>
            <person name="Abouelleil A."/>
            <person name="Alvarado L."/>
            <person name="Chapman S.B."/>
            <person name="Gainer-Dewar J."/>
            <person name="Goldberg J."/>
            <person name="Griggs A."/>
            <person name="Gujja S."/>
            <person name="Hansen M."/>
            <person name="Howarth C."/>
            <person name="Imamovic A."/>
            <person name="Ireland A."/>
            <person name="Larimer J."/>
            <person name="McCowan C."/>
            <person name="Murphy C."/>
            <person name="Pearson M."/>
            <person name="Poon T.W."/>
            <person name="Priest M."/>
            <person name="Roberts A."/>
            <person name="Saif S."/>
            <person name="Shea T."/>
            <person name="Sykes S."/>
            <person name="Wortman J."/>
            <person name="Nusbaum C."/>
            <person name="Birren B."/>
        </authorList>
    </citation>
    <scope>NUCLEOTIDE SEQUENCE [LARGE SCALE GENOMIC DNA]</scope>
    <source>
        <strain evidence="1">CJ02B3</strain>
    </source>
</reference>
<evidence type="ECO:0000313" key="4">
    <source>
        <dbReference type="EMBL" id="ETM50492.1"/>
    </source>
</evidence>
<dbReference type="Proteomes" id="UP000053236">
    <property type="component" value="Unassembled WGS sequence"/>
</dbReference>
<dbReference type="EMBL" id="KI678730">
    <property type="protein sequence ID" value="ETL97342.1"/>
    <property type="molecule type" value="Genomic_DNA"/>
</dbReference>
<sequence length="62" mass="7064">MLRENLVELLIVSGNFKLHELRPLLASIFSVFVKLTHRGRALSDEDDYIVAAQVIKPTDSQR</sequence>
<dbReference type="AlphaFoldDB" id="W2NPC6"/>
<dbReference type="Proteomes" id="UP000054532">
    <property type="component" value="Unassembled WGS sequence"/>
</dbReference>
<accession>W2NPC6</accession>
<name>W2NPC6_PHYNI</name>
<proteinExistence type="predicted"/>
<evidence type="ECO:0000313" key="2">
    <source>
        <dbReference type="EMBL" id="ETL44169.1"/>
    </source>
</evidence>
<reference evidence="4" key="4">
    <citation type="submission" date="2013-11" db="EMBL/GenBank/DDBJ databases">
        <title>The Genome Sequence of Phytophthora parasitica IAC_01/95.</title>
        <authorList>
            <consortium name="The Broad Institute Genomics Platform"/>
            <person name="Russ C."/>
            <person name="Tyler B."/>
            <person name="Panabieres F."/>
            <person name="Shan W."/>
            <person name="Tripathy S."/>
            <person name="Grunwald N."/>
            <person name="Machado M."/>
            <person name="Johnson C.S."/>
            <person name="Arredondo F."/>
            <person name="Hong C."/>
            <person name="Coffey M."/>
            <person name="Young S.K."/>
            <person name="Zeng Q."/>
            <person name="Gargeya S."/>
            <person name="Fitzgerald M."/>
            <person name="Abouelleil A."/>
            <person name="Alvarado L."/>
            <person name="Chapman S.B."/>
            <person name="Gainer-Dewar J."/>
            <person name="Goldberg J."/>
            <person name="Griggs A."/>
            <person name="Gujja S."/>
            <person name="Hansen M."/>
            <person name="Howarth C."/>
            <person name="Imamovic A."/>
            <person name="Ireland A."/>
            <person name="Larimer J."/>
            <person name="McCowan C."/>
            <person name="Murphy C."/>
            <person name="Pearson M."/>
            <person name="Poon T.W."/>
            <person name="Priest M."/>
            <person name="Roberts A."/>
            <person name="Saif S."/>
            <person name="Shea T."/>
            <person name="Sykes S."/>
            <person name="Wortman J."/>
            <person name="Nusbaum C."/>
            <person name="Birren B."/>
        </authorList>
    </citation>
    <scope>NUCLEOTIDE SEQUENCE [LARGE SCALE GENOMIC DNA]</scope>
    <source>
        <strain evidence="4">IAC_01/95</strain>
    </source>
</reference>
<organism evidence="4">
    <name type="scientific">Phytophthora nicotianae</name>
    <name type="common">Potato buckeye rot agent</name>
    <name type="synonym">Phytophthora parasitica</name>
    <dbReference type="NCBI Taxonomy" id="4792"/>
    <lineage>
        <taxon>Eukaryota</taxon>
        <taxon>Sar</taxon>
        <taxon>Stramenopiles</taxon>
        <taxon>Oomycota</taxon>
        <taxon>Peronosporomycetes</taxon>
        <taxon>Peronosporales</taxon>
        <taxon>Peronosporaceae</taxon>
        <taxon>Phytophthora</taxon>
    </lineage>
</organism>
<reference evidence="2" key="3">
    <citation type="submission" date="2013-11" db="EMBL/GenBank/DDBJ databases">
        <title>The Genome Sequence of Phytophthora parasitica CJ05E6.</title>
        <authorList>
            <consortium name="The Broad Institute Genomics Platform"/>
            <person name="Russ C."/>
            <person name="Tyler B."/>
            <person name="Panabieres F."/>
            <person name="Shan W."/>
            <person name="Tripathy S."/>
            <person name="Grunwald N."/>
            <person name="Machado M."/>
            <person name="Johnson C.S."/>
            <person name="Arredondo F."/>
            <person name="Hong C."/>
            <person name="Coffey M."/>
            <person name="Young S.K."/>
            <person name="Zeng Q."/>
            <person name="Gargeya S."/>
            <person name="Fitzgerald M."/>
            <person name="Abouelleil A."/>
            <person name="Alvarado L."/>
            <person name="Chapman S.B."/>
            <person name="Gainer-Dewar J."/>
            <person name="Goldberg J."/>
            <person name="Griggs A."/>
            <person name="Gujja S."/>
            <person name="Hansen M."/>
            <person name="Howarth C."/>
            <person name="Imamovic A."/>
            <person name="Ireland A."/>
            <person name="Larimer J."/>
            <person name="McCowan C."/>
            <person name="Murphy C."/>
            <person name="Pearson M."/>
            <person name="Poon T.W."/>
            <person name="Priest M."/>
            <person name="Roberts A."/>
            <person name="Saif S."/>
            <person name="Shea T."/>
            <person name="Sykes S."/>
            <person name="Wortman J."/>
            <person name="Nusbaum C."/>
            <person name="Birren B."/>
        </authorList>
    </citation>
    <scope>NUCLEOTIDE SEQUENCE [LARGE SCALE GENOMIC DNA]</scope>
    <source>
        <strain evidence="2">CJ05E6</strain>
    </source>
</reference>